<keyword evidence="7" id="KW-0732">Signal</keyword>
<dbReference type="Gene3D" id="2.40.160.110">
    <property type="match status" value="1"/>
</dbReference>
<evidence type="ECO:0000256" key="5">
    <source>
        <dbReference type="ARBA" id="ARBA00023136"/>
    </source>
</evidence>
<evidence type="ECO:0000256" key="7">
    <source>
        <dbReference type="SAM" id="SignalP"/>
    </source>
</evidence>
<dbReference type="Ensembl" id="ENSPMRT00000022244.1">
    <property type="protein sequence ID" value="ENSPMRP00000020946.1"/>
    <property type="gene ID" value="ENSPMRG00000013616.1"/>
</dbReference>
<evidence type="ECO:0000256" key="3">
    <source>
        <dbReference type="ARBA" id="ARBA00022692"/>
    </source>
</evidence>
<keyword evidence="11" id="KW-1185">Reference proteome</keyword>
<dbReference type="InterPro" id="IPR046756">
    <property type="entry name" value="VAS1/VOA1_TM"/>
</dbReference>
<organism evidence="10 11">
    <name type="scientific">Podarcis muralis</name>
    <name type="common">Wall lizard</name>
    <name type="synonym">Lacerta muralis</name>
    <dbReference type="NCBI Taxonomy" id="64176"/>
    <lineage>
        <taxon>Eukaryota</taxon>
        <taxon>Metazoa</taxon>
        <taxon>Chordata</taxon>
        <taxon>Craniata</taxon>
        <taxon>Vertebrata</taxon>
        <taxon>Euteleostomi</taxon>
        <taxon>Lepidosauria</taxon>
        <taxon>Squamata</taxon>
        <taxon>Bifurcata</taxon>
        <taxon>Unidentata</taxon>
        <taxon>Episquamata</taxon>
        <taxon>Laterata</taxon>
        <taxon>Lacertibaenia</taxon>
        <taxon>Lacertidae</taxon>
        <taxon>Podarcis</taxon>
    </lineage>
</organism>
<sequence length="238" mass="26475">MGRVQIIKLLLLLLLLLLLGSCRIGDGKWESHGKAQIVLQFLQMYIGSAREWFTLDFVHIQQDNKETAIFTAPSISGPAEYSFHCQLVGTSDHYGATLTPSNAAAKEWQVVISEFQIQAFSVEGHKFSYASDCTTFFTPGIWMGLVSSLVLLLILTFGIHMIVNLTTNNRFDDPKDQPLSVPQGEYQLQGIQTRSGPWCDGGATLILLSIVLMDILSISFPWEKSSSSIKLEIFSHCE</sequence>
<comment type="subcellular location">
    <subcellularLocation>
        <location evidence="1">Membrane</location>
        <topology evidence="1">Single-pass membrane protein</topology>
    </subcellularLocation>
</comment>
<dbReference type="PANTHER" id="PTHR12471">
    <property type="entry name" value="VACUOLAR ATP SYNTHASE SUBUNIT S1"/>
    <property type="match status" value="1"/>
</dbReference>
<evidence type="ECO:0000256" key="2">
    <source>
        <dbReference type="ARBA" id="ARBA00009037"/>
    </source>
</evidence>
<evidence type="ECO:0000313" key="11">
    <source>
        <dbReference type="Proteomes" id="UP000472272"/>
    </source>
</evidence>
<feature type="signal peptide" evidence="7">
    <location>
        <begin position="1"/>
        <end position="27"/>
    </location>
</feature>
<dbReference type="Proteomes" id="UP000472272">
    <property type="component" value="Chromosome 10"/>
</dbReference>
<evidence type="ECO:0000256" key="1">
    <source>
        <dbReference type="ARBA" id="ARBA00004167"/>
    </source>
</evidence>
<feature type="domain" description="V-type proton ATPase subunit S1/VOA1 transmembrane" evidence="9">
    <location>
        <begin position="135"/>
        <end position="173"/>
    </location>
</feature>
<keyword evidence="4 6" id="KW-1133">Transmembrane helix</keyword>
<keyword evidence="3 6" id="KW-0812">Transmembrane</keyword>
<feature type="transmembrane region" description="Helical" evidence="6">
    <location>
        <begin position="141"/>
        <end position="163"/>
    </location>
</feature>
<dbReference type="InterPro" id="IPR008388">
    <property type="entry name" value="Ac45_acc_su"/>
</dbReference>
<feature type="domain" description="V-type proton ATPase subunit S1 luminal" evidence="8">
    <location>
        <begin position="34"/>
        <end position="120"/>
    </location>
</feature>
<reference evidence="10" key="2">
    <citation type="submission" date="2025-08" db="UniProtKB">
        <authorList>
            <consortium name="Ensembl"/>
        </authorList>
    </citation>
    <scope>IDENTIFICATION</scope>
</reference>
<dbReference type="GeneTree" id="ENSGT00940000166287"/>
<dbReference type="GO" id="GO:0001671">
    <property type="term" value="F:ATPase activator activity"/>
    <property type="evidence" value="ECO:0007669"/>
    <property type="project" value="TreeGrafter"/>
</dbReference>
<dbReference type="Pfam" id="PF05827">
    <property type="entry name" value="VAS1_LD"/>
    <property type="match status" value="1"/>
</dbReference>
<dbReference type="Pfam" id="PF20520">
    <property type="entry name" value="Ac45-VOA1_TM"/>
    <property type="match status" value="1"/>
</dbReference>
<dbReference type="InterPro" id="IPR046755">
    <property type="entry name" value="VAS1_LD"/>
</dbReference>
<dbReference type="GO" id="GO:0030641">
    <property type="term" value="P:regulation of cellular pH"/>
    <property type="evidence" value="ECO:0007669"/>
    <property type="project" value="TreeGrafter"/>
</dbReference>
<reference evidence="10" key="3">
    <citation type="submission" date="2025-09" db="UniProtKB">
        <authorList>
            <consortium name="Ensembl"/>
        </authorList>
    </citation>
    <scope>IDENTIFICATION</scope>
</reference>
<dbReference type="PROSITE" id="PS51257">
    <property type="entry name" value="PROKAR_LIPOPROTEIN"/>
    <property type="match status" value="1"/>
</dbReference>
<evidence type="ECO:0000313" key="10">
    <source>
        <dbReference type="Ensembl" id="ENSPMRP00000020946.1"/>
    </source>
</evidence>
<evidence type="ECO:0000259" key="8">
    <source>
        <dbReference type="Pfam" id="PF05827"/>
    </source>
</evidence>
<name>A0A670J9H4_PODMU</name>
<evidence type="ECO:0000259" key="9">
    <source>
        <dbReference type="Pfam" id="PF20520"/>
    </source>
</evidence>
<dbReference type="GO" id="GO:0033176">
    <property type="term" value="C:proton-transporting V-type ATPase complex"/>
    <property type="evidence" value="ECO:0007669"/>
    <property type="project" value="TreeGrafter"/>
</dbReference>
<reference evidence="10 11" key="1">
    <citation type="journal article" date="2019" name="Proc. Natl. Acad. Sci. U.S.A.">
        <title>Regulatory changes in pterin and carotenoid genes underlie balanced color polymorphisms in the wall lizard.</title>
        <authorList>
            <person name="Andrade P."/>
            <person name="Pinho C."/>
            <person name="Perez I de Lanuza G."/>
            <person name="Afonso S."/>
            <person name="Brejcha J."/>
            <person name="Rubin C.J."/>
            <person name="Wallerman O."/>
            <person name="Pereira P."/>
            <person name="Sabatino S.J."/>
            <person name="Bellati A."/>
            <person name="Pellitteri-Rosa D."/>
            <person name="Bosakova Z."/>
            <person name="Bunikis I."/>
            <person name="Carretero M.A."/>
            <person name="Feiner N."/>
            <person name="Marsik P."/>
            <person name="Pauperio F."/>
            <person name="Salvi D."/>
            <person name="Soler L."/>
            <person name="While G.M."/>
            <person name="Uller T."/>
            <person name="Font E."/>
            <person name="Andersson L."/>
            <person name="Carneiro M."/>
        </authorList>
    </citation>
    <scope>NUCLEOTIDE SEQUENCE</scope>
</reference>
<feature type="chain" id="PRO_5025475711" evidence="7">
    <location>
        <begin position="28"/>
        <end position="238"/>
    </location>
</feature>
<comment type="similarity">
    <text evidence="2">Belongs to the vacuolar ATPase subunit S1 family.</text>
</comment>
<protein>
    <submittedName>
        <fullName evidence="10">Uncharacterized protein</fullName>
    </submittedName>
</protein>
<evidence type="ECO:0000256" key="6">
    <source>
        <dbReference type="SAM" id="Phobius"/>
    </source>
</evidence>
<dbReference type="AlphaFoldDB" id="A0A670J9H4"/>
<keyword evidence="5 6" id="KW-0472">Membrane</keyword>
<evidence type="ECO:0000256" key="4">
    <source>
        <dbReference type="ARBA" id="ARBA00022989"/>
    </source>
</evidence>
<dbReference type="PANTHER" id="PTHR12471:SF6">
    <property type="entry name" value="ATPASE H+ TRANSPORTING ACCESSORY PROTEIN 1"/>
    <property type="match status" value="1"/>
</dbReference>
<accession>A0A670J9H4</accession>
<proteinExistence type="inferred from homology"/>